<evidence type="ECO:0008006" key="3">
    <source>
        <dbReference type="Google" id="ProtNLM"/>
    </source>
</evidence>
<proteinExistence type="predicted"/>
<protein>
    <recommendedName>
        <fullName evidence="3">Lipoprotein</fullName>
    </recommendedName>
</protein>
<name>A0AA90UX89_9BACT</name>
<dbReference type="AlphaFoldDB" id="A0AA90UX89"/>
<dbReference type="EMBL" id="VZCC01000006">
    <property type="protein sequence ID" value="MQN82677.1"/>
    <property type="molecule type" value="Genomic_DNA"/>
</dbReference>
<evidence type="ECO:0000313" key="2">
    <source>
        <dbReference type="Proteomes" id="UP000421408"/>
    </source>
</evidence>
<comment type="caution">
    <text evidence="1">The sequence shown here is derived from an EMBL/GenBank/DDBJ whole genome shotgun (WGS) entry which is preliminary data.</text>
</comment>
<dbReference type="PROSITE" id="PS51257">
    <property type="entry name" value="PROKAR_LIPOPROTEIN"/>
    <property type="match status" value="1"/>
</dbReference>
<dbReference type="Proteomes" id="UP000421408">
    <property type="component" value="Unassembled WGS sequence"/>
</dbReference>
<reference evidence="2" key="1">
    <citation type="submission" date="2019-09" db="EMBL/GenBank/DDBJ databases">
        <title>Distinct polysaccharide growth profiles of human intestinal Prevotella copri isolates.</title>
        <authorList>
            <person name="Fehlner-Peach H."/>
            <person name="Magnabosco C."/>
            <person name="Raghavan V."/>
            <person name="Scher J.U."/>
            <person name="Tett A."/>
            <person name="Cox L.M."/>
            <person name="Gottsegen C."/>
            <person name="Watters A."/>
            <person name="Wiltshire- Gordon J.D."/>
            <person name="Segata N."/>
            <person name="Bonneau R."/>
            <person name="Littman D.R."/>
        </authorList>
    </citation>
    <scope>NUCLEOTIDE SEQUENCE [LARGE SCALE GENOMIC DNA]</scope>
    <source>
        <strain evidence="2">iAA108</strain>
    </source>
</reference>
<accession>A0AA90UX89</accession>
<organism evidence="1 2">
    <name type="scientific">Segatella copri</name>
    <dbReference type="NCBI Taxonomy" id="165179"/>
    <lineage>
        <taxon>Bacteria</taxon>
        <taxon>Pseudomonadati</taxon>
        <taxon>Bacteroidota</taxon>
        <taxon>Bacteroidia</taxon>
        <taxon>Bacteroidales</taxon>
        <taxon>Prevotellaceae</taxon>
        <taxon>Segatella</taxon>
    </lineage>
</organism>
<gene>
    <name evidence="1" type="ORF">F7D74_01445</name>
</gene>
<sequence length="159" mass="17758">MNKILGIVLSALLVSCWGHTSDGNDEAVKKAIEKSLTTDNDSTDEEKPTIGRYVYMDRTGCLHLKQDCYSFSDNDQLVLSTETNDESAESSLDIKSSRYALHRIPVKVKLKEADLDFCCNSCINDSIFDILAQTALRNASVGEVSKVDYNKYRVPRPAR</sequence>
<evidence type="ECO:0000313" key="1">
    <source>
        <dbReference type="EMBL" id="MQN82677.1"/>
    </source>
</evidence>
<dbReference type="RefSeq" id="WP_153118107.1">
    <property type="nucleotide sequence ID" value="NZ_VZCC01000006.1"/>
</dbReference>